<dbReference type="Proteomes" id="UP000263517">
    <property type="component" value="Unassembled WGS sequence"/>
</dbReference>
<dbReference type="EMBL" id="DNAN01000196">
    <property type="protein sequence ID" value="HAW75225.1"/>
    <property type="molecule type" value="Genomic_DNA"/>
</dbReference>
<proteinExistence type="predicted"/>
<reference evidence="1 2" key="1">
    <citation type="journal article" date="2018" name="Nat. Biotechnol.">
        <title>A standardized bacterial taxonomy based on genome phylogeny substantially revises the tree of life.</title>
        <authorList>
            <person name="Parks D.H."/>
            <person name="Chuvochina M."/>
            <person name="Waite D.W."/>
            <person name="Rinke C."/>
            <person name="Skarshewski A."/>
            <person name="Chaumeil P.A."/>
            <person name="Hugenholtz P."/>
        </authorList>
    </citation>
    <scope>NUCLEOTIDE SEQUENCE [LARGE SCALE GENOMIC DNA]</scope>
    <source>
        <strain evidence="1">UBA11978</strain>
    </source>
</reference>
<name>A0A350P1Q8_9ALTE</name>
<organism evidence="1 2">
    <name type="scientific">Alteromonas australica</name>
    <dbReference type="NCBI Taxonomy" id="589873"/>
    <lineage>
        <taxon>Bacteria</taxon>
        <taxon>Pseudomonadati</taxon>
        <taxon>Pseudomonadota</taxon>
        <taxon>Gammaproteobacteria</taxon>
        <taxon>Alteromonadales</taxon>
        <taxon>Alteromonadaceae</taxon>
        <taxon>Alteromonas/Salinimonas group</taxon>
        <taxon>Alteromonas</taxon>
    </lineage>
</organism>
<gene>
    <name evidence="1" type="ORF">DCW74_05745</name>
</gene>
<evidence type="ECO:0000313" key="1">
    <source>
        <dbReference type="EMBL" id="HAW75225.1"/>
    </source>
</evidence>
<protein>
    <submittedName>
        <fullName evidence="1">Uncharacterized protein</fullName>
    </submittedName>
</protein>
<comment type="caution">
    <text evidence="1">The sequence shown here is derived from an EMBL/GenBank/DDBJ whole genome shotgun (WGS) entry which is preliminary data.</text>
</comment>
<dbReference type="AlphaFoldDB" id="A0A350P1Q8"/>
<sequence>MDRESAIQYCLKNDHVVCLMKPTMNREYLSSLDDEQLQSRVRLIKGFIRDFPNDYEERS</sequence>
<evidence type="ECO:0000313" key="2">
    <source>
        <dbReference type="Proteomes" id="UP000263517"/>
    </source>
</evidence>
<accession>A0A350P1Q8</accession>